<feature type="region of interest" description="Disordered" evidence="1">
    <location>
        <begin position="104"/>
        <end position="127"/>
    </location>
</feature>
<evidence type="ECO:0000313" key="2">
    <source>
        <dbReference type="EMBL" id="CAB4147734.1"/>
    </source>
</evidence>
<proteinExistence type="predicted"/>
<evidence type="ECO:0008006" key="3">
    <source>
        <dbReference type="Google" id="ProtNLM"/>
    </source>
</evidence>
<gene>
    <name evidence="2" type="ORF">UFOVP517_41</name>
</gene>
<accession>A0A6J5MLQ8</accession>
<name>A0A6J5MLQ8_9CAUD</name>
<reference evidence="2" key="1">
    <citation type="submission" date="2020-04" db="EMBL/GenBank/DDBJ databases">
        <authorList>
            <person name="Chiriac C."/>
            <person name="Salcher M."/>
            <person name="Ghai R."/>
            <person name="Kavagutti S V."/>
        </authorList>
    </citation>
    <scope>NUCLEOTIDE SEQUENCE</scope>
</reference>
<evidence type="ECO:0000256" key="1">
    <source>
        <dbReference type="SAM" id="MobiDB-lite"/>
    </source>
</evidence>
<protein>
    <recommendedName>
        <fullName evidence="3">Homeodomain-like domain containing protein</fullName>
    </recommendedName>
</protein>
<dbReference type="EMBL" id="LR796489">
    <property type="protein sequence ID" value="CAB4147734.1"/>
    <property type="molecule type" value="Genomic_DNA"/>
</dbReference>
<organism evidence="2">
    <name type="scientific">uncultured Caudovirales phage</name>
    <dbReference type="NCBI Taxonomy" id="2100421"/>
    <lineage>
        <taxon>Viruses</taxon>
        <taxon>Duplodnaviria</taxon>
        <taxon>Heunggongvirae</taxon>
        <taxon>Uroviricota</taxon>
        <taxon>Caudoviricetes</taxon>
        <taxon>Peduoviridae</taxon>
        <taxon>Maltschvirus</taxon>
        <taxon>Maltschvirus maltsch</taxon>
    </lineage>
</organism>
<dbReference type="Gene3D" id="1.10.10.60">
    <property type="entry name" value="Homeodomain-like"/>
    <property type="match status" value="1"/>
</dbReference>
<sequence>MPAALDRDKLVPVILDHIRNGCFVSEACAAAGVGRTTFRIWCREDRTLSAHLKKAKAEQLASMIANIRQAGHKEWAAHAWYLERRYPEKFAKKTIVVEPRKSDDGGILVELPKPDKKRASENTAESN</sequence>